<dbReference type="Pfam" id="PF04430">
    <property type="entry name" value="DUF498"/>
    <property type="match status" value="1"/>
</dbReference>
<dbReference type="OrthoDB" id="7351393at2"/>
<dbReference type="STRING" id="870908.SAMN04488044_0714"/>
<proteinExistence type="predicted"/>
<keyword evidence="2" id="KW-1185">Reference proteome</keyword>
<accession>A0A1M5JM83</accession>
<organism evidence="1 2">
    <name type="scientific">Cognatishimia maritima</name>
    <dbReference type="NCBI Taxonomy" id="870908"/>
    <lineage>
        <taxon>Bacteria</taxon>
        <taxon>Pseudomonadati</taxon>
        <taxon>Pseudomonadota</taxon>
        <taxon>Alphaproteobacteria</taxon>
        <taxon>Rhodobacterales</taxon>
        <taxon>Paracoccaceae</taxon>
        <taxon>Cognatishimia</taxon>
    </lineage>
</organism>
<dbReference type="SUPFAM" id="SSF64076">
    <property type="entry name" value="MTH938-like"/>
    <property type="match status" value="1"/>
</dbReference>
<protein>
    <submittedName>
        <fullName evidence="1">Uncharacterized conserved protein, contains Mth938-like domain</fullName>
    </submittedName>
</protein>
<dbReference type="PANTHER" id="PTHR21192:SF2">
    <property type="entry name" value="NADH DEHYDROGENASE [UBIQUINONE] 1 ALPHA SUBCOMPLEX ASSEMBLY FACTOR 3"/>
    <property type="match status" value="1"/>
</dbReference>
<evidence type="ECO:0000313" key="2">
    <source>
        <dbReference type="Proteomes" id="UP000184211"/>
    </source>
</evidence>
<dbReference type="InterPro" id="IPR007523">
    <property type="entry name" value="NDUFAF3/AAMDC"/>
</dbReference>
<gene>
    <name evidence="1" type="ORF">SAMN04488044_0714</name>
</gene>
<evidence type="ECO:0000313" key="1">
    <source>
        <dbReference type="EMBL" id="SHG41618.1"/>
    </source>
</evidence>
<dbReference type="Proteomes" id="UP000184211">
    <property type="component" value="Unassembled WGS sequence"/>
</dbReference>
<sequence length="119" mass="12469">MKLNEIHYADAQPIESYGPDFVRVAGEVITGPAIVHAEGASAWTGTDDPAALIALADKLDVVLLGTGAELRHAPTTFRQALEEVGIGVEVMKTDSACRTYNVLVSEGRRVAAALLPVGA</sequence>
<reference evidence="2" key="1">
    <citation type="submission" date="2016-11" db="EMBL/GenBank/DDBJ databases">
        <authorList>
            <person name="Varghese N."/>
            <person name="Submissions S."/>
        </authorList>
    </citation>
    <scope>NUCLEOTIDE SEQUENCE [LARGE SCALE GENOMIC DNA]</scope>
    <source>
        <strain evidence="2">DSM 28223</strain>
    </source>
</reference>
<dbReference type="RefSeq" id="WP_072790600.1">
    <property type="nucleotide sequence ID" value="NZ_FQWM01000001.1"/>
</dbReference>
<dbReference type="CDD" id="cd00248">
    <property type="entry name" value="Mth938-like"/>
    <property type="match status" value="1"/>
</dbReference>
<dbReference type="Gene3D" id="3.40.1230.10">
    <property type="entry name" value="MTH938-like"/>
    <property type="match status" value="1"/>
</dbReference>
<dbReference type="PANTHER" id="PTHR21192">
    <property type="entry name" value="NUCLEAR PROTEIN E3-3"/>
    <property type="match status" value="1"/>
</dbReference>
<dbReference type="EMBL" id="FQWM01000001">
    <property type="protein sequence ID" value="SHG41618.1"/>
    <property type="molecule type" value="Genomic_DNA"/>
</dbReference>
<name>A0A1M5JM83_9RHOB</name>
<dbReference type="AlphaFoldDB" id="A0A1M5JM83"/>
<dbReference type="InterPro" id="IPR036748">
    <property type="entry name" value="MTH938-like_sf"/>
</dbReference>